<dbReference type="Gene3D" id="3.10.450.50">
    <property type="match status" value="1"/>
</dbReference>
<organism evidence="3 5">
    <name type="scientific">Ostreococcus tauri</name>
    <name type="common">Marine green alga</name>
    <dbReference type="NCBI Taxonomy" id="70448"/>
    <lineage>
        <taxon>Eukaryota</taxon>
        <taxon>Viridiplantae</taxon>
        <taxon>Chlorophyta</taxon>
        <taxon>Mamiellophyceae</taxon>
        <taxon>Mamiellales</taxon>
        <taxon>Bathycoccaceae</taxon>
        <taxon>Ostreococcus</taxon>
    </lineage>
</organism>
<dbReference type="InterPro" id="IPR032710">
    <property type="entry name" value="NTF2-like_dom_sf"/>
</dbReference>
<gene>
    <name evidence="4" type="ORF">BE221DRAFT_70623</name>
    <name evidence="3" type="ORF">OT_ostta05g04540</name>
</gene>
<feature type="transmembrane region" description="Helical" evidence="1">
    <location>
        <begin position="363"/>
        <end position="381"/>
    </location>
</feature>
<evidence type="ECO:0000256" key="1">
    <source>
        <dbReference type="SAM" id="Phobius"/>
    </source>
</evidence>
<keyword evidence="1" id="KW-0472">Membrane</keyword>
<dbReference type="Pfam" id="PF12680">
    <property type="entry name" value="SnoaL_2"/>
    <property type="match status" value="1"/>
</dbReference>
<dbReference type="SUPFAM" id="SSF54427">
    <property type="entry name" value="NTF2-like"/>
    <property type="match status" value="1"/>
</dbReference>
<evidence type="ECO:0000313" key="4">
    <source>
        <dbReference type="EMBL" id="OUS47768.1"/>
    </source>
</evidence>
<accession>A0A454XKZ7</accession>
<feature type="transmembrane region" description="Helical" evidence="1">
    <location>
        <begin position="308"/>
        <end position="328"/>
    </location>
</feature>
<dbReference type="STRING" id="70448.A0A090M1N5"/>
<dbReference type="Proteomes" id="UP000009170">
    <property type="component" value="Unassembled WGS sequence"/>
</dbReference>
<dbReference type="PANTHER" id="PTHR36367">
    <property type="entry name" value="TRANSMEMBRANE PROTEIN"/>
    <property type="match status" value="1"/>
</dbReference>
<feature type="transmembrane region" description="Helical" evidence="1">
    <location>
        <begin position="277"/>
        <end position="296"/>
    </location>
</feature>
<keyword evidence="1" id="KW-1133">Transmembrane helix</keyword>
<reference evidence="3" key="2">
    <citation type="journal article" date="2014" name="BMC Genomics">
        <title>An improved genome of the model marine alga Ostreococcus tauri unfolds by assessing Illumina de novo assemblies.</title>
        <authorList>
            <person name="Blanc-Mathieu R."/>
            <person name="Verhelst B."/>
            <person name="Derelle E."/>
            <person name="Rombauts S."/>
            <person name="Bouget F.Y."/>
            <person name="Carre I."/>
            <person name="Chateau A."/>
            <person name="Eyre-Walker A."/>
            <person name="Grimsley N."/>
            <person name="Moreau H."/>
            <person name="Piegu B."/>
            <person name="Rivals E."/>
            <person name="Schackwitz W."/>
            <person name="Van de Peer Y."/>
            <person name="Piganeau G."/>
        </authorList>
    </citation>
    <scope>NUCLEOTIDE SEQUENCE</scope>
    <source>
        <strain evidence="3">RCC4221</strain>
    </source>
</reference>
<dbReference type="AlphaFoldDB" id="A0A090M1N5"/>
<dbReference type="InterPro" id="IPR037401">
    <property type="entry name" value="SnoaL-like"/>
</dbReference>
<evidence type="ECO:0000313" key="5">
    <source>
        <dbReference type="Proteomes" id="UP000009170"/>
    </source>
</evidence>
<dbReference type="EMBL" id="CAID01000005">
    <property type="protein sequence ID" value="CEF98145.1"/>
    <property type="molecule type" value="Genomic_DNA"/>
</dbReference>
<accession>A0A090M1N5</accession>
<accession>A0A1Y5IDY0</accession>
<evidence type="ECO:0000259" key="2">
    <source>
        <dbReference type="Pfam" id="PF12680"/>
    </source>
</evidence>
<dbReference type="EMBL" id="KZ155776">
    <property type="protein sequence ID" value="OUS47768.1"/>
    <property type="molecule type" value="Genomic_DNA"/>
</dbReference>
<dbReference type="OrthoDB" id="201750at2759"/>
<reference evidence="3 5" key="1">
    <citation type="journal article" date="2006" name="Proc. Natl. Acad. Sci. U.S.A.">
        <title>Genome analysis of the smallest free-living eukaryote Ostreococcus tauri unveils many unique features.</title>
        <authorList>
            <person name="Derelle E."/>
            <person name="Ferraz C."/>
            <person name="Rombauts S."/>
            <person name="Rouze P."/>
            <person name="Worden A.Z."/>
            <person name="Robbens S."/>
            <person name="Partensky F."/>
            <person name="Degroeve S."/>
            <person name="Echeynie S."/>
            <person name="Cooke R."/>
            <person name="Saeys Y."/>
            <person name="Wuyts J."/>
            <person name="Jabbari K."/>
            <person name="Bowler C."/>
            <person name="Panaud O."/>
            <person name="Piegu B."/>
            <person name="Ball S.G."/>
            <person name="Ral J.-P."/>
            <person name="Bouget F.-Y."/>
            <person name="Piganeau G."/>
            <person name="De Baets B."/>
            <person name="Picard A."/>
            <person name="Delseny M."/>
            <person name="Demaille J."/>
            <person name="Van de Peer Y."/>
            <person name="Moreau H."/>
        </authorList>
    </citation>
    <scope>NUCLEOTIDE SEQUENCE [LARGE SCALE GENOMIC DNA]</scope>
    <source>
        <strain evidence="3 5">OTTH0595</strain>
    </source>
</reference>
<feature type="domain" description="SnoaL-like" evidence="2">
    <location>
        <begin position="50"/>
        <end position="149"/>
    </location>
</feature>
<dbReference type="Proteomes" id="UP000195557">
    <property type="component" value="Unassembled WGS sequence"/>
</dbReference>
<sequence length="454" mass="48835">MRAVDAPARAFTSPTRACARRRDRARGRVAPKRSLKVTAVDVDARATIATMYDRINARDVAGALECVAEDVVYEDFNFPEPFVGKAAVRALFEESCSGIPDDLAFVVDEWTSGSGASVGCTWHVEIMGEAFPNARGCSLYRVNGDGKLTYARDVVESPAKLGEASFSIIRAVAPLVKKRIAAKKGVKLEEPAASGGGGGGEGNVAASVAFALGAAAYWYVLLLSPSDNPIPGDPAYAIKPETLQEVIASSTDFFYVLPLLNKFGIDLLGGAPYVNPVSLGLFNFAEAFIFMLYPLYCMDKRGRDLPALKLWSIGMFLTNAVLLPYMSIRAKTPVSANWAPDETASGWGETETQGGRKGLMSKVFGGTGLGVGFLSIYWLLLEDSTAGGLAERLAYFDELMKSSRLSIAFMVDIALAAAWQAYFMKSISQSSGKDCGSLAYIPYWGLCVWLLQDD</sequence>
<dbReference type="PANTHER" id="PTHR36367:SF2">
    <property type="entry name" value="TRANSMEMBRANE PROTEIN"/>
    <property type="match status" value="1"/>
</dbReference>
<name>A0A090M1N5_OSTTA</name>
<dbReference type="InParanoid" id="A0A090M1N5"/>
<reference evidence="4" key="3">
    <citation type="submission" date="2017-04" db="EMBL/GenBank/DDBJ databases">
        <title>Population genomics of picophytoplankton unveils novel chromosome hypervariability.</title>
        <authorList>
            <consortium name="DOE Joint Genome Institute"/>
            <person name="Blanc-Mathieu R."/>
            <person name="Krasovec M."/>
            <person name="Hebrard M."/>
            <person name="Yau S."/>
            <person name="Desgranges E."/>
            <person name="Martin J."/>
            <person name="Schackwitz W."/>
            <person name="Kuo A."/>
            <person name="Salin G."/>
            <person name="Donnadieu C."/>
            <person name="Desdevises Y."/>
            <person name="Sanchez-Ferandin S."/>
            <person name="Moreau H."/>
            <person name="Rivals E."/>
            <person name="Grigoriev I.V."/>
            <person name="Grimsley N."/>
            <person name="Eyre-Walker A."/>
            <person name="Piganeau G."/>
        </authorList>
    </citation>
    <scope>NUCLEOTIDE SEQUENCE [LARGE SCALE GENOMIC DNA]</scope>
    <source>
        <strain evidence="4">RCC 1115</strain>
    </source>
</reference>
<feature type="transmembrane region" description="Helical" evidence="1">
    <location>
        <begin position="402"/>
        <end position="422"/>
    </location>
</feature>
<protein>
    <submittedName>
        <fullName evidence="3">Unnamed product</fullName>
    </submittedName>
</protein>
<keyword evidence="1" id="KW-0812">Transmembrane</keyword>
<keyword evidence="5" id="KW-1185">Reference proteome</keyword>
<evidence type="ECO:0000313" key="3">
    <source>
        <dbReference type="EMBL" id="CEF98145.1"/>
    </source>
</evidence>
<proteinExistence type="predicted"/>